<dbReference type="GO" id="GO:0016747">
    <property type="term" value="F:acyltransferase activity, transferring groups other than amino-acyl groups"/>
    <property type="evidence" value="ECO:0007669"/>
    <property type="project" value="InterPro"/>
</dbReference>
<gene>
    <name evidence="2" type="ORF">N180_20930</name>
</gene>
<dbReference type="PROSITE" id="PS51186">
    <property type="entry name" value="GNAT"/>
    <property type="match status" value="1"/>
</dbReference>
<dbReference type="CDD" id="cd04301">
    <property type="entry name" value="NAT_SF"/>
    <property type="match status" value="1"/>
</dbReference>
<organism evidence="2 3">
    <name type="scientific">Pedobacter antarcticus 4BY</name>
    <dbReference type="NCBI Taxonomy" id="1358423"/>
    <lineage>
        <taxon>Bacteria</taxon>
        <taxon>Pseudomonadati</taxon>
        <taxon>Bacteroidota</taxon>
        <taxon>Sphingobacteriia</taxon>
        <taxon>Sphingobacteriales</taxon>
        <taxon>Sphingobacteriaceae</taxon>
        <taxon>Pedobacter</taxon>
    </lineage>
</organism>
<evidence type="ECO:0000259" key="1">
    <source>
        <dbReference type="PROSITE" id="PS51186"/>
    </source>
</evidence>
<evidence type="ECO:0000313" key="3">
    <source>
        <dbReference type="Proteomes" id="UP000028007"/>
    </source>
</evidence>
<accession>A0A081PGM2</accession>
<dbReference type="eggNOG" id="COG0456">
    <property type="taxonomic scope" value="Bacteria"/>
</dbReference>
<protein>
    <recommendedName>
        <fullName evidence="1">N-acetyltransferase domain-containing protein</fullName>
    </recommendedName>
</protein>
<dbReference type="RefSeq" id="WP_037441105.1">
    <property type="nucleotide sequence ID" value="NZ_JNFF01000059.1"/>
</dbReference>
<keyword evidence="3" id="KW-1185">Reference proteome</keyword>
<dbReference type="Pfam" id="PF00583">
    <property type="entry name" value="Acetyltransf_1"/>
    <property type="match status" value="1"/>
</dbReference>
<reference evidence="2 3" key="1">
    <citation type="journal article" date="1992" name="Int. J. Syst. Bacteriol.">
        <title>Sphingobacterium antarcticus sp. nov. a Psychrotrophic Bacterium from the Soils of Schirmacher Oasis, Antarctica.</title>
        <authorList>
            <person name="Shivaji S."/>
            <person name="Ray M.K."/>
            <person name="Rao N.S."/>
            <person name="Saiserr L."/>
            <person name="Jagannadham M.V."/>
            <person name="Kumar G.S."/>
            <person name="Reddy G."/>
            <person name="Bhargava P.M."/>
        </authorList>
    </citation>
    <scope>NUCLEOTIDE SEQUENCE [LARGE SCALE GENOMIC DNA]</scope>
    <source>
        <strain evidence="2 3">4BY</strain>
    </source>
</reference>
<dbReference type="EMBL" id="JNFF01000059">
    <property type="protein sequence ID" value="KEQ29845.1"/>
    <property type="molecule type" value="Genomic_DNA"/>
</dbReference>
<dbReference type="Proteomes" id="UP000028007">
    <property type="component" value="Unassembled WGS sequence"/>
</dbReference>
<dbReference type="PANTHER" id="PTHR42791:SF1">
    <property type="entry name" value="N-ACETYLTRANSFERASE DOMAIN-CONTAINING PROTEIN"/>
    <property type="match status" value="1"/>
</dbReference>
<name>A0A081PGM2_9SPHI</name>
<dbReference type="InterPro" id="IPR000182">
    <property type="entry name" value="GNAT_dom"/>
</dbReference>
<dbReference type="AlphaFoldDB" id="A0A081PGM2"/>
<dbReference type="Gene3D" id="3.40.630.30">
    <property type="match status" value="1"/>
</dbReference>
<dbReference type="InterPro" id="IPR052523">
    <property type="entry name" value="Trichothecene_AcTrans"/>
</dbReference>
<dbReference type="InterPro" id="IPR016181">
    <property type="entry name" value="Acyl_CoA_acyltransferase"/>
</dbReference>
<dbReference type="OrthoDB" id="1452841at2"/>
<sequence length="188" mass="21942">MKKARAEDKQLVVAILTKSFNENQSVNYIVKQDNKRESRLKELMAYSFEICYRYGEVYLSDDNTGCALVLYPETKSVLKTIPLDLRLLIKCIGIENAGKAMKRESLIKSQYPKEPIYYLWFIGVLPDQQHKGVGTSLMLSILDDARRQSKPVYLETSTVRNIKWYQNFGFNIYHELDFGYKLFMLKGR</sequence>
<evidence type="ECO:0000313" key="2">
    <source>
        <dbReference type="EMBL" id="KEQ29845.1"/>
    </source>
</evidence>
<proteinExistence type="predicted"/>
<comment type="caution">
    <text evidence="2">The sequence shown here is derived from an EMBL/GenBank/DDBJ whole genome shotgun (WGS) entry which is preliminary data.</text>
</comment>
<dbReference type="SUPFAM" id="SSF55729">
    <property type="entry name" value="Acyl-CoA N-acyltransferases (Nat)"/>
    <property type="match status" value="1"/>
</dbReference>
<feature type="domain" description="N-acetyltransferase" evidence="1">
    <location>
        <begin position="38"/>
        <end position="188"/>
    </location>
</feature>
<dbReference type="PANTHER" id="PTHR42791">
    <property type="entry name" value="GNAT FAMILY ACETYLTRANSFERASE"/>
    <property type="match status" value="1"/>
</dbReference>